<dbReference type="OrthoDB" id="9761045at2"/>
<dbReference type="InterPro" id="IPR012341">
    <property type="entry name" value="6hp_glycosidase-like_sf"/>
</dbReference>
<dbReference type="Gene3D" id="1.50.10.10">
    <property type="match status" value="1"/>
</dbReference>
<reference evidence="2 3" key="1">
    <citation type="submission" date="2014-10" db="EMBL/GenBank/DDBJ databases">
        <title>Draft genome sequence of Actinoplanes utahensis NRRL 12052.</title>
        <authorList>
            <person name="Velasco-Bucheli B."/>
            <person name="del Cerro C."/>
            <person name="Hormigo D."/>
            <person name="Garcia J.L."/>
            <person name="Acebal C."/>
            <person name="Arroyo M."/>
            <person name="de la Mata I."/>
        </authorList>
    </citation>
    <scope>NUCLEOTIDE SEQUENCE [LARGE SCALE GENOMIC DNA]</scope>
    <source>
        <strain evidence="2 3">NRRL 12052</strain>
    </source>
</reference>
<protein>
    <recommendedName>
        <fullName evidence="1">Alpha-L-rhamnosidase six-hairpin glycosidase domain-containing protein</fullName>
    </recommendedName>
</protein>
<proteinExistence type="predicted"/>
<comment type="caution">
    <text evidence="2">The sequence shown here is derived from an EMBL/GenBank/DDBJ whole genome shotgun (WGS) entry which is preliminary data.</text>
</comment>
<accession>A0A0A6UMK9</accession>
<keyword evidence="3" id="KW-1185">Reference proteome</keyword>
<sequence length="135" mass="14529">MSRDVLWDGSFHWGEWCEPGEPGPAGDPIAWFTADKGEVGTAYLYRSVSTLATIAGERGIAGTPYAEIAVRIRDAWRTGFLDTGMRTQANRVRALAFGLVPAERRAEIADRLVALVRDTAGPGHTVMRTGAGEPG</sequence>
<dbReference type="Pfam" id="PF17389">
    <property type="entry name" value="Bac_rhamnosid6H"/>
    <property type="match status" value="1"/>
</dbReference>
<dbReference type="STRING" id="1869.MB27_22395"/>
<evidence type="ECO:0000313" key="3">
    <source>
        <dbReference type="Proteomes" id="UP000054537"/>
    </source>
</evidence>
<dbReference type="GO" id="GO:0005975">
    <property type="term" value="P:carbohydrate metabolic process"/>
    <property type="evidence" value="ECO:0007669"/>
    <property type="project" value="InterPro"/>
</dbReference>
<dbReference type="EMBL" id="JRTT01000026">
    <property type="protein sequence ID" value="KHD75564.1"/>
    <property type="molecule type" value="Genomic_DNA"/>
</dbReference>
<evidence type="ECO:0000259" key="1">
    <source>
        <dbReference type="Pfam" id="PF17389"/>
    </source>
</evidence>
<dbReference type="RefSeq" id="WP_043527275.1">
    <property type="nucleotide sequence ID" value="NZ_BAABKU010000027.1"/>
</dbReference>
<organism evidence="2 3">
    <name type="scientific">Actinoplanes utahensis</name>
    <dbReference type="NCBI Taxonomy" id="1869"/>
    <lineage>
        <taxon>Bacteria</taxon>
        <taxon>Bacillati</taxon>
        <taxon>Actinomycetota</taxon>
        <taxon>Actinomycetes</taxon>
        <taxon>Micromonosporales</taxon>
        <taxon>Micromonosporaceae</taxon>
        <taxon>Actinoplanes</taxon>
    </lineage>
</organism>
<gene>
    <name evidence="2" type="ORF">MB27_22395</name>
</gene>
<dbReference type="AlphaFoldDB" id="A0A0A6UMK9"/>
<dbReference type="InterPro" id="IPR035396">
    <property type="entry name" value="Bac_rhamnosid6H"/>
</dbReference>
<name>A0A0A6UMK9_ACTUT</name>
<dbReference type="Proteomes" id="UP000054537">
    <property type="component" value="Unassembled WGS sequence"/>
</dbReference>
<feature type="domain" description="Alpha-L-rhamnosidase six-hairpin glycosidase" evidence="1">
    <location>
        <begin position="4"/>
        <end position="119"/>
    </location>
</feature>
<evidence type="ECO:0000313" key="2">
    <source>
        <dbReference type="EMBL" id="KHD75564.1"/>
    </source>
</evidence>